<dbReference type="GO" id="GO:0022857">
    <property type="term" value="F:transmembrane transporter activity"/>
    <property type="evidence" value="ECO:0007669"/>
    <property type="project" value="InterPro"/>
</dbReference>
<feature type="transmembrane region" description="Helical" evidence="10">
    <location>
        <begin position="458"/>
        <end position="484"/>
    </location>
</feature>
<feature type="transmembrane region" description="Helical" evidence="10">
    <location>
        <begin position="861"/>
        <end position="883"/>
    </location>
</feature>
<feature type="transmembrane region" description="Helical" evidence="10">
    <location>
        <begin position="581"/>
        <end position="601"/>
    </location>
</feature>
<dbReference type="SUPFAM" id="SSF103473">
    <property type="entry name" value="MFS general substrate transporter"/>
    <property type="match status" value="1"/>
</dbReference>
<evidence type="ECO:0000256" key="8">
    <source>
        <dbReference type="ARBA" id="ARBA00083178"/>
    </source>
</evidence>
<dbReference type="Gene3D" id="1.20.1720.10">
    <property type="entry name" value="Multidrug resistance protein D"/>
    <property type="match status" value="1"/>
</dbReference>
<evidence type="ECO:0000256" key="7">
    <source>
        <dbReference type="ARBA" id="ARBA00069956"/>
    </source>
</evidence>
<proteinExistence type="inferred from homology"/>
<protein>
    <recommendedName>
        <fullName evidence="7">Efflux pump dotC</fullName>
    </recommendedName>
    <alternativeName>
        <fullName evidence="8">Dothistromin biosynthesis protein C</fullName>
    </alternativeName>
</protein>
<dbReference type="CDD" id="cd17502">
    <property type="entry name" value="MFS_Azr1_MDR_like"/>
    <property type="match status" value="1"/>
</dbReference>
<feature type="region of interest" description="Disordered" evidence="9">
    <location>
        <begin position="313"/>
        <end position="383"/>
    </location>
</feature>
<feature type="compositionally biased region" description="Low complexity" evidence="9">
    <location>
        <begin position="337"/>
        <end position="354"/>
    </location>
</feature>
<reference evidence="12 13" key="1">
    <citation type="submission" date="2017-04" db="EMBL/GenBank/DDBJ databases">
        <title>Draft genome sequence of Marssonina coronaria NL1: causal agent of apple blotch.</title>
        <authorList>
            <person name="Cheng Q."/>
        </authorList>
    </citation>
    <scope>NUCLEOTIDE SEQUENCE [LARGE SCALE GENOMIC DNA]</scope>
    <source>
        <strain evidence="12 13">NL1</strain>
    </source>
</reference>
<evidence type="ECO:0000256" key="10">
    <source>
        <dbReference type="SAM" id="Phobius"/>
    </source>
</evidence>
<dbReference type="FunFam" id="1.20.1720.10:FF:000014">
    <property type="entry name" value="MFS drug transporter, putative"/>
    <property type="match status" value="1"/>
</dbReference>
<feature type="domain" description="Major facilitator superfamily (MFS) profile" evidence="11">
    <location>
        <begin position="393"/>
        <end position="883"/>
    </location>
</feature>
<evidence type="ECO:0000256" key="4">
    <source>
        <dbReference type="ARBA" id="ARBA00022989"/>
    </source>
</evidence>
<keyword evidence="13" id="KW-1185">Reference proteome</keyword>
<keyword evidence="3 10" id="KW-0812">Transmembrane</keyword>
<evidence type="ECO:0000313" key="13">
    <source>
        <dbReference type="Proteomes" id="UP000242519"/>
    </source>
</evidence>
<dbReference type="EMBL" id="MZNU01000332">
    <property type="protein sequence ID" value="OWP00276.1"/>
    <property type="molecule type" value="Genomic_DNA"/>
</dbReference>
<dbReference type="PANTHER" id="PTHR23501:SF102">
    <property type="entry name" value="DRUG TRANSPORTER, PUTATIVE (AFU_ORTHOLOGUE AFUA_3G08530)-RELATED"/>
    <property type="match status" value="1"/>
</dbReference>
<evidence type="ECO:0000256" key="2">
    <source>
        <dbReference type="ARBA" id="ARBA00007520"/>
    </source>
</evidence>
<feature type="transmembrane region" description="Helical" evidence="10">
    <location>
        <begin position="490"/>
        <end position="508"/>
    </location>
</feature>
<gene>
    <name evidence="12" type="ORF">B2J93_3802</name>
</gene>
<dbReference type="GO" id="GO:0005886">
    <property type="term" value="C:plasma membrane"/>
    <property type="evidence" value="ECO:0007669"/>
    <property type="project" value="TreeGrafter"/>
</dbReference>
<organism evidence="12 13">
    <name type="scientific">Diplocarpon coronariae</name>
    <dbReference type="NCBI Taxonomy" id="2795749"/>
    <lineage>
        <taxon>Eukaryota</taxon>
        <taxon>Fungi</taxon>
        <taxon>Dikarya</taxon>
        <taxon>Ascomycota</taxon>
        <taxon>Pezizomycotina</taxon>
        <taxon>Leotiomycetes</taxon>
        <taxon>Helotiales</taxon>
        <taxon>Drepanopezizaceae</taxon>
        <taxon>Diplocarpon</taxon>
    </lineage>
</organism>
<dbReference type="Pfam" id="PF07690">
    <property type="entry name" value="MFS_1"/>
    <property type="match status" value="1"/>
</dbReference>
<name>A0A218YZ36_9HELO</name>
<comment type="function">
    <text evidence="6">Efflux pump; part of the gene cluster that mediates the biosynthesis of dothistromin (DOTH), a polyketide toxin very similar in structure to the aflatoxin precursor, versicolorin B. One function of dotC may be to transport early-stage dothistromin biosynthetic intermediates from the cytoplasm into vacuoles, thereby affecting the rate of dothistromin production.</text>
</comment>
<dbReference type="AlphaFoldDB" id="A0A218YZ36"/>
<dbReference type="PRINTS" id="PR01036">
    <property type="entry name" value="TCRTETB"/>
</dbReference>
<feature type="transmembrane region" description="Helical" evidence="10">
    <location>
        <begin position="716"/>
        <end position="735"/>
    </location>
</feature>
<evidence type="ECO:0000256" key="9">
    <source>
        <dbReference type="SAM" id="MobiDB-lite"/>
    </source>
</evidence>
<dbReference type="FunFam" id="1.20.1250.20:FF:000196">
    <property type="entry name" value="MFS toxin efflux pump (AflT)"/>
    <property type="match status" value="1"/>
</dbReference>
<dbReference type="PANTHER" id="PTHR23501">
    <property type="entry name" value="MAJOR FACILITATOR SUPERFAMILY"/>
    <property type="match status" value="1"/>
</dbReference>
<accession>A0A218YZ36</accession>
<evidence type="ECO:0000259" key="11">
    <source>
        <dbReference type="PROSITE" id="PS50850"/>
    </source>
</evidence>
<evidence type="ECO:0000256" key="3">
    <source>
        <dbReference type="ARBA" id="ARBA00022692"/>
    </source>
</evidence>
<feature type="transmembrane region" description="Helical" evidence="10">
    <location>
        <begin position="550"/>
        <end position="569"/>
    </location>
</feature>
<comment type="caution">
    <text evidence="12">The sequence shown here is derived from an EMBL/GenBank/DDBJ whole genome shotgun (WGS) entry which is preliminary data.</text>
</comment>
<dbReference type="InterPro" id="IPR036259">
    <property type="entry name" value="MFS_trans_sf"/>
</dbReference>
<dbReference type="PROSITE" id="PS50850">
    <property type="entry name" value="MFS"/>
    <property type="match status" value="1"/>
</dbReference>
<evidence type="ECO:0000313" key="12">
    <source>
        <dbReference type="EMBL" id="OWP00276.1"/>
    </source>
</evidence>
<feature type="transmembrane region" description="Helical" evidence="10">
    <location>
        <begin position="653"/>
        <end position="674"/>
    </location>
</feature>
<dbReference type="InParanoid" id="A0A218YZ36"/>
<evidence type="ECO:0000256" key="1">
    <source>
        <dbReference type="ARBA" id="ARBA00004128"/>
    </source>
</evidence>
<dbReference type="Proteomes" id="UP000242519">
    <property type="component" value="Unassembled WGS sequence"/>
</dbReference>
<feature type="region of interest" description="Disordered" evidence="9">
    <location>
        <begin position="894"/>
        <end position="939"/>
    </location>
</feature>
<dbReference type="OrthoDB" id="10021397at2759"/>
<dbReference type="GO" id="GO:0005774">
    <property type="term" value="C:vacuolar membrane"/>
    <property type="evidence" value="ECO:0007669"/>
    <property type="project" value="UniProtKB-SubCell"/>
</dbReference>
<evidence type="ECO:0000256" key="6">
    <source>
        <dbReference type="ARBA" id="ARBA00057269"/>
    </source>
</evidence>
<keyword evidence="4 10" id="KW-1133">Transmembrane helix</keyword>
<feature type="transmembrane region" description="Helical" evidence="10">
    <location>
        <begin position="686"/>
        <end position="709"/>
    </location>
</feature>
<feature type="transmembrane region" description="Helical" evidence="10">
    <location>
        <begin position="515"/>
        <end position="538"/>
    </location>
</feature>
<dbReference type="InterPro" id="IPR020846">
    <property type="entry name" value="MFS_dom"/>
</dbReference>
<sequence length="939" mass="103039">MPLPEEFLPWKPTLDADAVATKTRPSLVKLPKEIFEKIPLHLDDPFAAALMLTCHDVEKKFGTEIFFFQGRMAFGTPPPPNDVFDYTTFLGLLDRDSLEFMYCHPCRMLHRPALETDAFDVPLDETGPKEVAYGFLRHKLCLRDTGFLFSKLHLLMKHHRADRQHWLSVGAYSCVTSILFSGLPNHFLPADDLLPAGAHSHAAVREVKLPRSISILIYPHHGRWNPTTGGFFGVGLSNPKPGPHDSLRSCDRCPTDFTPSERPAPHGKVTLECTVWKDFGNGREWNYDAWWSQVERYLWSHRILWPAPDVQKEGFTGAGEETTLPGQQPEPVHGLTPLSCSKNLPNPSSSSNNSIEEQTTAVPEPPPPSHDAPLAQPTTSPEDTRTKLETTIIVLSLCASVFLAALDTTIITTALPTISEYFHSNAGYTWIGSAYLLANAASVPSWGKISDIWGRKPILLVASAVFFIGSLLAAVSVSVGMLIAARAIQGIGGGGLIILVNICITDLFSMRSRGAYYGVIGMVWAFASAVGPILGGVFTEKVSWRWCFYINLPITGTVSILLFFFLHLHNPRTPVWDGLKAVDWAGSLTIVGGTLMLLLGLEFGGVTHPWDSATVLCLIVFGVMVGGLFILNEWKFARYPVMPLRIFKHRSNIASLGVCFCHGFVFIAGTYYAPLYFQAVLGATPLLSGVYLLPFVMSLSVTSGITGVFIKKTGKYLPAIWFGMSFMLLGFGLYIDFPRRPGWAKIILYQIVAGIGVGPNFQSPLLSLQAMIEPKDIATATATFGFTRNLATSISVVIGGVVFQNEMQTRYPALQAALGPETASSLSGGSAGASVGIVSRLPAAQREIERDTFHESLRTMWIVYVAFAALGLLCCAFIGSHVLSNEHQTIKTGLGEEEGHRREVKERGKLGRGSSKEEDRRNEETERRRELGGALKEEV</sequence>
<comment type="similarity">
    <text evidence="2">Belongs to the major facilitator superfamily. TCR/Tet family.</text>
</comment>
<dbReference type="Gene3D" id="1.20.1250.20">
    <property type="entry name" value="MFS general substrate transporter like domains"/>
    <property type="match status" value="1"/>
</dbReference>
<dbReference type="InterPro" id="IPR011701">
    <property type="entry name" value="MFS"/>
</dbReference>
<keyword evidence="5 10" id="KW-0472">Membrane</keyword>
<evidence type="ECO:0000256" key="5">
    <source>
        <dbReference type="ARBA" id="ARBA00023136"/>
    </source>
</evidence>
<feature type="transmembrane region" description="Helical" evidence="10">
    <location>
        <begin position="392"/>
        <end position="415"/>
    </location>
</feature>
<feature type="transmembrane region" description="Helical" evidence="10">
    <location>
        <begin position="613"/>
        <end position="632"/>
    </location>
</feature>
<feature type="compositionally biased region" description="Basic and acidic residues" evidence="9">
    <location>
        <begin position="897"/>
        <end position="939"/>
    </location>
</feature>
<comment type="subcellular location">
    <subcellularLocation>
        <location evidence="1">Vacuole membrane</location>
        <topology evidence="1">Multi-pass membrane protein</topology>
    </subcellularLocation>
</comment>